<feature type="transmembrane region" description="Helical" evidence="6">
    <location>
        <begin position="119"/>
        <end position="142"/>
    </location>
</feature>
<protein>
    <submittedName>
        <fullName evidence="9 10">Lipid phosphate phosphohydrolase 1-like isoform X1</fullName>
    </submittedName>
</protein>
<evidence type="ECO:0000256" key="5">
    <source>
        <dbReference type="ARBA" id="ARBA00023136"/>
    </source>
</evidence>
<comment type="similarity">
    <text evidence="2">Belongs to the PA-phosphatase related phosphoesterase family.</text>
</comment>
<feature type="transmembrane region" description="Helical" evidence="6">
    <location>
        <begin position="296"/>
        <end position="315"/>
    </location>
</feature>
<evidence type="ECO:0000313" key="10">
    <source>
        <dbReference type="RefSeq" id="XP_014681334.1"/>
    </source>
</evidence>
<dbReference type="Pfam" id="PF01569">
    <property type="entry name" value="PAP2"/>
    <property type="match status" value="1"/>
</dbReference>
<dbReference type="Proteomes" id="UP000695022">
    <property type="component" value="Unplaced"/>
</dbReference>
<proteinExistence type="inferred from homology"/>
<evidence type="ECO:0000259" key="7">
    <source>
        <dbReference type="SMART" id="SM00014"/>
    </source>
</evidence>
<keyword evidence="4 6" id="KW-1133">Transmembrane helix</keyword>
<feature type="transmembrane region" description="Helical" evidence="6">
    <location>
        <begin position="223"/>
        <end position="244"/>
    </location>
</feature>
<evidence type="ECO:0000313" key="8">
    <source>
        <dbReference type="Proteomes" id="UP000695022"/>
    </source>
</evidence>
<sequence>MNTVILPYHNNGASSTCRTLTTMTLHKVKIAIDLGLFLAVAAVGGLVFFGYSPRKRGFFCDDEELKYTFHYDSVPAGVMFGVSLGFPVIVVIFTEWLLLRTSNNTSVGVGIGIGNQIMIQSATIAFVFFFGYGIVAVTTEILKSFVGRKRPYFFQACQPDFPSLDCTSFVENYQCTIKDEPFVDEAEKSFPSGHASLSVYAAAFIVLYLQTKLSPKNITFSSFLLPVIQVASLTLATLCCLSRINDNKHFWSDVLVGSLLGAGAAIYMVFFKIVLKHGTLFTKAKRGMVDDSIGRVWMKIGLIGIAIFVICLMRYSHEIL</sequence>
<dbReference type="InterPro" id="IPR000326">
    <property type="entry name" value="PAP2/HPO"/>
</dbReference>
<reference evidence="9 10" key="1">
    <citation type="submission" date="2025-05" db="UniProtKB">
        <authorList>
            <consortium name="RefSeq"/>
        </authorList>
    </citation>
    <scope>IDENTIFICATION</scope>
</reference>
<feature type="transmembrane region" description="Helical" evidence="6">
    <location>
        <begin position="30"/>
        <end position="51"/>
    </location>
</feature>
<dbReference type="PANTHER" id="PTHR10165:SF103">
    <property type="entry name" value="PHOSPHOLIPID PHOSPHATASE HOMOLOG 1.2 HOMOLOG"/>
    <property type="match status" value="1"/>
</dbReference>
<accession>A0ABM1FA56</accession>
<comment type="subcellular location">
    <subcellularLocation>
        <location evidence="1">Membrane</location>
        <topology evidence="1">Multi-pass membrane protein</topology>
    </subcellularLocation>
</comment>
<evidence type="ECO:0000256" key="1">
    <source>
        <dbReference type="ARBA" id="ARBA00004141"/>
    </source>
</evidence>
<keyword evidence="5 6" id="KW-0472">Membrane</keyword>
<organism evidence="8 9">
    <name type="scientific">Priapulus caudatus</name>
    <name type="common">Priapulid worm</name>
    <dbReference type="NCBI Taxonomy" id="37621"/>
    <lineage>
        <taxon>Eukaryota</taxon>
        <taxon>Metazoa</taxon>
        <taxon>Ecdysozoa</taxon>
        <taxon>Scalidophora</taxon>
        <taxon>Priapulida</taxon>
        <taxon>Priapulimorpha</taxon>
        <taxon>Priapulimorphida</taxon>
        <taxon>Priapulidae</taxon>
        <taxon>Priapulus</taxon>
    </lineage>
</organism>
<feature type="domain" description="Phosphatidic acid phosphatase type 2/haloperoxidase" evidence="7">
    <location>
        <begin position="123"/>
        <end position="269"/>
    </location>
</feature>
<dbReference type="RefSeq" id="XP_014681327.1">
    <property type="nucleotide sequence ID" value="XM_014825841.1"/>
</dbReference>
<dbReference type="RefSeq" id="XP_014681334.1">
    <property type="nucleotide sequence ID" value="XM_014825848.1"/>
</dbReference>
<dbReference type="SUPFAM" id="SSF48317">
    <property type="entry name" value="Acid phosphatase/Vanadium-dependent haloperoxidase"/>
    <property type="match status" value="1"/>
</dbReference>
<feature type="transmembrane region" description="Helical" evidence="6">
    <location>
        <begin position="76"/>
        <end position="98"/>
    </location>
</feature>
<dbReference type="CDD" id="cd03384">
    <property type="entry name" value="PAP2_wunen"/>
    <property type="match status" value="1"/>
</dbReference>
<dbReference type="PANTHER" id="PTHR10165">
    <property type="entry name" value="LIPID PHOSPHATE PHOSPHATASE"/>
    <property type="match status" value="1"/>
</dbReference>
<evidence type="ECO:0000256" key="4">
    <source>
        <dbReference type="ARBA" id="ARBA00022989"/>
    </source>
</evidence>
<name>A0ABM1FA56_PRICU</name>
<evidence type="ECO:0000313" key="9">
    <source>
        <dbReference type="RefSeq" id="XP_014681327.1"/>
    </source>
</evidence>
<dbReference type="Gene3D" id="1.20.144.10">
    <property type="entry name" value="Phosphatidic acid phosphatase type 2/haloperoxidase"/>
    <property type="match status" value="1"/>
</dbReference>
<gene>
    <name evidence="9 10" type="primary">LOC106821151</name>
</gene>
<evidence type="ECO:0000256" key="2">
    <source>
        <dbReference type="ARBA" id="ARBA00008816"/>
    </source>
</evidence>
<evidence type="ECO:0000256" key="6">
    <source>
        <dbReference type="SAM" id="Phobius"/>
    </source>
</evidence>
<feature type="transmembrane region" description="Helical" evidence="6">
    <location>
        <begin position="250"/>
        <end position="275"/>
    </location>
</feature>
<dbReference type="SMART" id="SM00014">
    <property type="entry name" value="acidPPc"/>
    <property type="match status" value="1"/>
</dbReference>
<feature type="transmembrane region" description="Helical" evidence="6">
    <location>
        <begin position="193"/>
        <end position="211"/>
    </location>
</feature>
<keyword evidence="8" id="KW-1185">Reference proteome</keyword>
<keyword evidence="3 6" id="KW-0812">Transmembrane</keyword>
<dbReference type="GeneID" id="106821151"/>
<dbReference type="InterPro" id="IPR043216">
    <property type="entry name" value="PAP-like"/>
</dbReference>
<evidence type="ECO:0000256" key="3">
    <source>
        <dbReference type="ARBA" id="ARBA00022692"/>
    </source>
</evidence>
<dbReference type="InterPro" id="IPR036938">
    <property type="entry name" value="PAP2/HPO_sf"/>
</dbReference>